<comment type="subcellular location">
    <subcellularLocation>
        <location evidence="1">Secreted</location>
    </subcellularLocation>
</comment>
<dbReference type="InterPro" id="IPR017996">
    <property type="entry name" value="MRJP/yellow-related"/>
</dbReference>
<keyword evidence="7" id="KW-1185">Reference proteome</keyword>
<dbReference type="PROSITE" id="PS00018">
    <property type="entry name" value="EF_HAND_1"/>
    <property type="match status" value="1"/>
</dbReference>
<evidence type="ECO:0008006" key="8">
    <source>
        <dbReference type="Google" id="ProtNLM"/>
    </source>
</evidence>
<dbReference type="InterPro" id="IPR011042">
    <property type="entry name" value="6-blade_b-propeller_TolB-like"/>
</dbReference>
<dbReference type="Pfam" id="PF03022">
    <property type="entry name" value="MRJP"/>
    <property type="match status" value="3"/>
</dbReference>
<evidence type="ECO:0000256" key="5">
    <source>
        <dbReference type="SAM" id="SignalP"/>
    </source>
</evidence>
<dbReference type="VEuPathDB" id="VectorBase:ACHR003483"/>
<dbReference type="STRING" id="43041.A0A182JYA1"/>
<dbReference type="InterPro" id="IPR018247">
    <property type="entry name" value="EF_Hand_1_Ca_BS"/>
</dbReference>
<evidence type="ECO:0000256" key="1">
    <source>
        <dbReference type="ARBA" id="ARBA00004613"/>
    </source>
</evidence>
<evidence type="ECO:0000256" key="4">
    <source>
        <dbReference type="ARBA" id="ARBA00022729"/>
    </source>
</evidence>
<name>A0A182JYA1_9DIPT</name>
<dbReference type="PANTHER" id="PTHR10009">
    <property type="entry name" value="PROTEIN YELLOW-RELATED"/>
    <property type="match status" value="1"/>
</dbReference>
<evidence type="ECO:0000313" key="6">
    <source>
        <dbReference type="EnsemblMetazoa" id="ACHR003483-PA"/>
    </source>
</evidence>
<dbReference type="GO" id="GO:0005576">
    <property type="term" value="C:extracellular region"/>
    <property type="evidence" value="ECO:0007669"/>
    <property type="project" value="UniProtKB-SubCell"/>
</dbReference>
<feature type="chain" id="PRO_5008124862" description="Yellow protein" evidence="5">
    <location>
        <begin position="22"/>
        <end position="1286"/>
    </location>
</feature>
<dbReference type="EnsemblMetazoa" id="ACHR003483-RA">
    <property type="protein sequence ID" value="ACHR003483-PA"/>
    <property type="gene ID" value="ACHR003483"/>
</dbReference>
<comment type="similarity">
    <text evidence="2">Belongs to the major royal jelly protein family.</text>
</comment>
<dbReference type="PANTHER" id="PTHR10009:SF10">
    <property type="entry name" value="L-DOPACHROME TAUTOMERASE YELLOW-F-RELATED"/>
    <property type="match status" value="1"/>
</dbReference>
<proteinExistence type="inferred from homology"/>
<evidence type="ECO:0000313" key="7">
    <source>
        <dbReference type="Proteomes" id="UP000075881"/>
    </source>
</evidence>
<keyword evidence="3" id="KW-0964">Secreted</keyword>
<reference evidence="7" key="1">
    <citation type="submission" date="2013-03" db="EMBL/GenBank/DDBJ databases">
        <title>The Genome Sequence of Anopheles christyi ACHKN1017.</title>
        <authorList>
            <consortium name="The Broad Institute Genomics Platform"/>
            <person name="Neafsey D.E."/>
            <person name="Besansky N."/>
            <person name="Walker B."/>
            <person name="Young S.K."/>
            <person name="Zeng Q."/>
            <person name="Gargeya S."/>
            <person name="Fitzgerald M."/>
            <person name="Haas B."/>
            <person name="Abouelleil A."/>
            <person name="Allen A.W."/>
            <person name="Alvarado L."/>
            <person name="Arachchi H.M."/>
            <person name="Berlin A.M."/>
            <person name="Chapman S.B."/>
            <person name="Gainer-Dewar J."/>
            <person name="Goldberg J."/>
            <person name="Griggs A."/>
            <person name="Gujja S."/>
            <person name="Hansen M."/>
            <person name="Howarth C."/>
            <person name="Imamovic A."/>
            <person name="Ireland A."/>
            <person name="Larimer J."/>
            <person name="McCowan C."/>
            <person name="Murphy C."/>
            <person name="Pearson M."/>
            <person name="Poon T.W."/>
            <person name="Priest M."/>
            <person name="Roberts A."/>
            <person name="Saif S."/>
            <person name="Shea T."/>
            <person name="Sisk P."/>
            <person name="Sykes S."/>
            <person name="Wortman J."/>
            <person name="Nusbaum C."/>
            <person name="Birren B."/>
        </authorList>
    </citation>
    <scope>NUCLEOTIDE SEQUENCE [LARGE SCALE GENOMIC DNA]</scope>
    <source>
        <strain evidence="7">ACHKN1017</strain>
    </source>
</reference>
<dbReference type="Proteomes" id="UP000075881">
    <property type="component" value="Unassembled WGS sequence"/>
</dbReference>
<dbReference type="SUPFAM" id="SSF63829">
    <property type="entry name" value="Calcium-dependent phosphotriesterase"/>
    <property type="match status" value="1"/>
</dbReference>
<evidence type="ECO:0000256" key="3">
    <source>
        <dbReference type="ARBA" id="ARBA00022525"/>
    </source>
</evidence>
<evidence type="ECO:0000256" key="2">
    <source>
        <dbReference type="ARBA" id="ARBA00009127"/>
    </source>
</evidence>
<feature type="signal peptide" evidence="5">
    <location>
        <begin position="1"/>
        <end position="21"/>
    </location>
</feature>
<protein>
    <recommendedName>
        <fullName evidence="8">Yellow protein</fullName>
    </recommendedName>
</protein>
<accession>A0A182JYA1</accession>
<keyword evidence="4 5" id="KW-0732">Signal</keyword>
<organism evidence="6 7">
    <name type="scientific">Anopheles christyi</name>
    <dbReference type="NCBI Taxonomy" id="43041"/>
    <lineage>
        <taxon>Eukaryota</taxon>
        <taxon>Metazoa</taxon>
        <taxon>Ecdysozoa</taxon>
        <taxon>Arthropoda</taxon>
        <taxon>Hexapoda</taxon>
        <taxon>Insecta</taxon>
        <taxon>Pterygota</taxon>
        <taxon>Neoptera</taxon>
        <taxon>Endopterygota</taxon>
        <taxon>Diptera</taxon>
        <taxon>Nematocera</taxon>
        <taxon>Culicoidea</taxon>
        <taxon>Culicidae</taxon>
        <taxon>Anophelinae</taxon>
        <taxon>Anopheles</taxon>
    </lineage>
</organism>
<dbReference type="PROSITE" id="PS51257">
    <property type="entry name" value="PROKAR_LIPOPROTEIN"/>
    <property type="match status" value="1"/>
</dbReference>
<reference evidence="6" key="2">
    <citation type="submission" date="2020-05" db="UniProtKB">
        <authorList>
            <consortium name="EnsemblMetazoa"/>
        </authorList>
    </citation>
    <scope>IDENTIFICATION</scope>
    <source>
        <strain evidence="6">ACHKN1017</strain>
    </source>
</reference>
<dbReference type="Gene3D" id="2.120.10.30">
    <property type="entry name" value="TolB, C-terminal domain"/>
    <property type="match status" value="3"/>
</dbReference>
<sequence length="1286" mass="146308">MAIVARVAVLLLATLVALACGQVDEVLKWQKVEYDVPAEVLQRENGYIPIGNIPMGAVHHKNRVFVAVARRRWGIPSTLNVVDISPPFPNTNVVLKPYPSFALNELRADLQPDANRIVTVYRPRVDRCDRLWFVDTGMMEIPGNFTVVQRPSVWSIDLTTNQPIHRFEIPKEAVETGYGLTSITVDVDPSDCEKVFVYISDLQTYRMVVYDYANRRAWRFLHNYFFLNPLEGDYLIQGINFAWDDGIFSIALGNPDPVTKHRTAYFHALSSNSEFTVSTRVLRNETASQRSWHGTDFQLLGYRGSKSQSSIHAFDPETGVIFFALIQQNAILCWDSAKPFAPQNMAIVYKNDRDIVYPNDLSIDQNGYVWFMTNSIIKLLYSQLNLDEFNFFVWRANIKQIIKGTVCDPASPPNVHSGQRFGDENNNDRVTFYEFKDKHGPGGGPYGGWGHGPSRPDGADGVFFPDVPDDAVPGVVTLNESFTPYHNLPMGVTHHKGRLFITVPRRRTGIPSTLNVIVLNQVPEGETSPKLIAYPNALTNELRNTYQPDPKKLISVYRTRVDRCDRMWFVDTGFLEYPGHRRQVQRPSLWIIDLLQDRKVRQFEIPETIVPEGHGMASVTIDSSSDDCDGAYAYIPDLAYYRLYVYSFRDNRMWTFKHEYLSFDPRMTGFNVAGVRFRWNDGIFSLTVGGPERSAGEGRTVYFHAMASTSEYRTSTRVLQNETLANVGGYDQLFTHVGERGIKTQCTIHQYDPQTGVLFYAEVNRNAIGCWNSAQHFEPENHGIVHLDNRDFIYPSDMTLDSDGDLWVMTNGLPRWLYASLNTEEYNFRIWRQKPAKAIAGTILAERHKADPSARDTAAFTLEITDLAILCGLFVLGASGTEFEKVFEWKQMSYMDLPDRSKDTGAILFPRAMGVAENETFQAYNNIPMGATHHKNRLFITIPRRRPGVPATLNVIDLKKVAPGDRSPPLKAYPTYPINELQPQYEPDLRRLVSVYRTKVDACERLWFVDTGMLEYPDNRLQVQRPQLWIIDLKRDQLVQRYTIPASIVREGVGMASVTVDVEPNDCAGAYAYIPDLVANAIHVYSLRENDMWSFNHSSFAHDPTRATFSVAGQRFEWDDGVFSIALGQNDTVVGSRLVYYHPMVSTTEYGTFTSVLQNKRIALSGFYDGLFETLGERGPNTQSTMHHYDPRTGVLFYAEVNRNAIGCWNTRQIFDAANHSIVQLDNRELIYPTDLTADTEGVLWVLTNNLPVWIYARLNESDFNFRLWRQDPAIAIRGTKCDNAP</sequence>
<dbReference type="SUPFAM" id="SSF75011">
    <property type="entry name" value="3-carboxy-cis,cis-mucoante lactonizing enzyme"/>
    <property type="match status" value="2"/>
</dbReference>